<evidence type="ECO:0000313" key="2">
    <source>
        <dbReference type="EMBL" id="SFW50258.1"/>
    </source>
</evidence>
<protein>
    <submittedName>
        <fullName evidence="2">Uncharacterized protein</fullName>
    </submittedName>
</protein>
<dbReference type="RefSeq" id="WP_072475070.1">
    <property type="nucleotide sequence ID" value="NZ_FPJG01000006.1"/>
</dbReference>
<feature type="region of interest" description="Disordered" evidence="1">
    <location>
        <begin position="1"/>
        <end position="43"/>
    </location>
</feature>
<accession>A0A1K1PR98</accession>
<organism evidence="2 3">
    <name type="scientific">Amycolatopsis australiensis</name>
    <dbReference type="NCBI Taxonomy" id="546364"/>
    <lineage>
        <taxon>Bacteria</taxon>
        <taxon>Bacillati</taxon>
        <taxon>Actinomycetota</taxon>
        <taxon>Actinomycetes</taxon>
        <taxon>Pseudonocardiales</taxon>
        <taxon>Pseudonocardiaceae</taxon>
        <taxon>Amycolatopsis</taxon>
    </lineage>
</organism>
<dbReference type="Proteomes" id="UP000182740">
    <property type="component" value="Unassembled WGS sequence"/>
</dbReference>
<feature type="compositionally biased region" description="Basic and acidic residues" evidence="1">
    <location>
        <begin position="33"/>
        <end position="42"/>
    </location>
</feature>
<dbReference type="AlphaFoldDB" id="A0A1K1PR98"/>
<evidence type="ECO:0000313" key="3">
    <source>
        <dbReference type="Proteomes" id="UP000182740"/>
    </source>
</evidence>
<proteinExistence type="predicted"/>
<evidence type="ECO:0000256" key="1">
    <source>
        <dbReference type="SAM" id="MobiDB-lite"/>
    </source>
</evidence>
<sequence>MFDQHDEGDDAPKPEPTHGADVSRWSMSAQDFETPRGEERRAGKARRVITFAQVVVAVVQAVDAVIRLFS</sequence>
<keyword evidence="3" id="KW-1185">Reference proteome</keyword>
<reference evidence="3" key="1">
    <citation type="submission" date="2016-11" db="EMBL/GenBank/DDBJ databases">
        <authorList>
            <person name="Varghese N."/>
            <person name="Submissions S."/>
        </authorList>
    </citation>
    <scope>NUCLEOTIDE SEQUENCE [LARGE SCALE GENOMIC DNA]</scope>
    <source>
        <strain evidence="3">DSM 44671</strain>
    </source>
</reference>
<dbReference type="EMBL" id="FPJG01000006">
    <property type="protein sequence ID" value="SFW50258.1"/>
    <property type="molecule type" value="Genomic_DNA"/>
</dbReference>
<gene>
    <name evidence="2" type="ORF">SAMN04489730_0931</name>
</gene>
<name>A0A1K1PR98_9PSEU</name>